<proteinExistence type="predicted"/>
<keyword evidence="3" id="KW-1185">Reference proteome</keyword>
<dbReference type="EMBL" id="JBICBT010000013">
    <property type="protein sequence ID" value="KAL3125980.1"/>
    <property type="molecule type" value="Genomic_DNA"/>
</dbReference>
<gene>
    <name evidence="2" type="ORF">niasHT_001498</name>
</gene>
<evidence type="ECO:0000313" key="3">
    <source>
        <dbReference type="Proteomes" id="UP001620626"/>
    </source>
</evidence>
<feature type="chain" id="PRO_5044831893" description="Glycine-rich protein" evidence="1">
    <location>
        <begin position="21"/>
        <end position="103"/>
    </location>
</feature>
<dbReference type="Proteomes" id="UP001620626">
    <property type="component" value="Unassembled WGS sequence"/>
</dbReference>
<evidence type="ECO:0000256" key="1">
    <source>
        <dbReference type="SAM" id="SignalP"/>
    </source>
</evidence>
<evidence type="ECO:0008006" key="4">
    <source>
        <dbReference type="Google" id="ProtNLM"/>
    </source>
</evidence>
<accession>A0ABD2MFY5</accession>
<feature type="signal peptide" evidence="1">
    <location>
        <begin position="1"/>
        <end position="20"/>
    </location>
</feature>
<dbReference type="AlphaFoldDB" id="A0ABD2MFY5"/>
<name>A0ABD2MFY5_9BILA</name>
<organism evidence="2 3">
    <name type="scientific">Heterodera trifolii</name>
    <dbReference type="NCBI Taxonomy" id="157864"/>
    <lineage>
        <taxon>Eukaryota</taxon>
        <taxon>Metazoa</taxon>
        <taxon>Ecdysozoa</taxon>
        <taxon>Nematoda</taxon>
        <taxon>Chromadorea</taxon>
        <taxon>Rhabditida</taxon>
        <taxon>Tylenchina</taxon>
        <taxon>Tylenchomorpha</taxon>
        <taxon>Tylenchoidea</taxon>
        <taxon>Heteroderidae</taxon>
        <taxon>Heteroderinae</taxon>
        <taxon>Heterodera</taxon>
    </lineage>
</organism>
<reference evidence="2 3" key="1">
    <citation type="submission" date="2024-10" db="EMBL/GenBank/DDBJ databases">
        <authorList>
            <person name="Kim D."/>
        </authorList>
    </citation>
    <scope>NUCLEOTIDE SEQUENCE [LARGE SCALE GENOMIC DNA]</scope>
    <source>
        <strain evidence="2">BH-2024</strain>
    </source>
</reference>
<sequence length="103" mass="11594">MNVTVLLLLFVIAFLALAISAPIEETNSSNGKLKQSDIIKSESTLMRQKRYGYGYGGYRHYGYANSYGQGYGYRRYGGYGYGYGHRYGGYSHGYGHSYGYYGK</sequence>
<keyword evidence="1" id="KW-0732">Signal</keyword>
<protein>
    <recommendedName>
        <fullName evidence="4">Glycine-rich protein</fullName>
    </recommendedName>
</protein>
<comment type="caution">
    <text evidence="2">The sequence shown here is derived from an EMBL/GenBank/DDBJ whole genome shotgun (WGS) entry which is preliminary data.</text>
</comment>
<evidence type="ECO:0000313" key="2">
    <source>
        <dbReference type="EMBL" id="KAL3125980.1"/>
    </source>
</evidence>